<dbReference type="PANTHER" id="PTHR12992">
    <property type="entry name" value="NUDIX HYDROLASE"/>
    <property type="match status" value="1"/>
</dbReference>
<feature type="region of interest" description="Disordered" evidence="7">
    <location>
        <begin position="218"/>
        <end position="256"/>
    </location>
</feature>
<keyword evidence="5" id="KW-0460">Magnesium</keyword>
<keyword evidence="3" id="KW-0479">Metal-binding</keyword>
<keyword evidence="4 9" id="KW-0378">Hydrolase</keyword>
<dbReference type="CDD" id="cd03426">
    <property type="entry name" value="NUDIX_CoAse_Nudt7"/>
    <property type="match status" value="1"/>
</dbReference>
<accession>A0ABV9LG68</accession>
<evidence type="ECO:0000313" key="10">
    <source>
        <dbReference type="Proteomes" id="UP001596025"/>
    </source>
</evidence>
<dbReference type="PANTHER" id="PTHR12992:SF11">
    <property type="entry name" value="MITOCHONDRIAL COENZYME A DIPHOSPHATASE NUDT8"/>
    <property type="match status" value="1"/>
</dbReference>
<evidence type="ECO:0000256" key="2">
    <source>
        <dbReference type="ARBA" id="ARBA00001946"/>
    </source>
</evidence>
<dbReference type="SUPFAM" id="SSF55811">
    <property type="entry name" value="Nudix"/>
    <property type="match status" value="1"/>
</dbReference>
<comment type="cofactor">
    <cofactor evidence="1">
        <name>Mn(2+)</name>
        <dbReference type="ChEBI" id="CHEBI:29035"/>
    </cofactor>
</comment>
<dbReference type="PROSITE" id="PS51462">
    <property type="entry name" value="NUDIX"/>
    <property type="match status" value="1"/>
</dbReference>
<comment type="caution">
    <text evidence="9">The sequence shown here is derived from an EMBL/GenBank/DDBJ whole genome shotgun (WGS) entry which is preliminary data.</text>
</comment>
<evidence type="ECO:0000256" key="6">
    <source>
        <dbReference type="ARBA" id="ARBA00023211"/>
    </source>
</evidence>
<dbReference type="InterPro" id="IPR015797">
    <property type="entry name" value="NUDIX_hydrolase-like_dom_sf"/>
</dbReference>
<evidence type="ECO:0000256" key="5">
    <source>
        <dbReference type="ARBA" id="ARBA00022842"/>
    </source>
</evidence>
<evidence type="ECO:0000256" key="4">
    <source>
        <dbReference type="ARBA" id="ARBA00022801"/>
    </source>
</evidence>
<evidence type="ECO:0000259" key="8">
    <source>
        <dbReference type="PROSITE" id="PS51462"/>
    </source>
</evidence>
<protein>
    <submittedName>
        <fullName evidence="9">NUDIX hydrolase</fullName>
        <ecNumber evidence="9">3.6.1.55</ecNumber>
    </submittedName>
</protein>
<evidence type="ECO:0000313" key="9">
    <source>
        <dbReference type="EMBL" id="MFC4692877.1"/>
    </source>
</evidence>
<feature type="compositionally biased region" description="Low complexity" evidence="7">
    <location>
        <begin position="233"/>
        <end position="256"/>
    </location>
</feature>
<dbReference type="Pfam" id="PF00293">
    <property type="entry name" value="NUDIX"/>
    <property type="match status" value="1"/>
</dbReference>
<dbReference type="EMBL" id="JBHSGR010000004">
    <property type="protein sequence ID" value="MFC4692877.1"/>
    <property type="molecule type" value="Genomic_DNA"/>
</dbReference>
<dbReference type="EC" id="3.6.1.55" evidence="9"/>
<evidence type="ECO:0000256" key="7">
    <source>
        <dbReference type="SAM" id="MobiDB-lite"/>
    </source>
</evidence>
<dbReference type="InterPro" id="IPR000086">
    <property type="entry name" value="NUDIX_hydrolase_dom"/>
</dbReference>
<reference evidence="10" key="1">
    <citation type="journal article" date="2019" name="Int. J. Syst. Evol. Microbiol.">
        <title>The Global Catalogue of Microorganisms (GCM) 10K type strain sequencing project: providing services to taxonomists for standard genome sequencing and annotation.</title>
        <authorList>
            <consortium name="The Broad Institute Genomics Platform"/>
            <consortium name="The Broad Institute Genome Sequencing Center for Infectious Disease"/>
            <person name="Wu L."/>
            <person name="Ma J."/>
        </authorList>
    </citation>
    <scope>NUCLEOTIDE SEQUENCE [LARGE SCALE GENOMIC DNA]</scope>
    <source>
        <strain evidence="10">CCUG 62763</strain>
    </source>
</reference>
<comment type="cofactor">
    <cofactor evidence="2">
        <name>Mg(2+)</name>
        <dbReference type="ChEBI" id="CHEBI:18420"/>
    </cofactor>
</comment>
<name>A0ABV9LG68_9ACTN</name>
<evidence type="ECO:0000256" key="1">
    <source>
        <dbReference type="ARBA" id="ARBA00001936"/>
    </source>
</evidence>
<dbReference type="RefSeq" id="WP_387987415.1">
    <property type="nucleotide sequence ID" value="NZ_JBHSGR010000004.1"/>
</dbReference>
<keyword evidence="10" id="KW-1185">Reference proteome</keyword>
<keyword evidence="6" id="KW-0464">Manganese</keyword>
<proteinExistence type="predicted"/>
<gene>
    <name evidence="9" type="ORF">ACFO3M_05690</name>
</gene>
<feature type="domain" description="Nudix hydrolase" evidence="8">
    <location>
        <begin position="39"/>
        <end position="179"/>
    </location>
</feature>
<organism evidence="9 10">
    <name type="scientific">Geodermatophilus arenarius</name>
    <dbReference type="NCBI Taxonomy" id="1137990"/>
    <lineage>
        <taxon>Bacteria</taxon>
        <taxon>Bacillati</taxon>
        <taxon>Actinomycetota</taxon>
        <taxon>Actinomycetes</taxon>
        <taxon>Geodermatophilales</taxon>
        <taxon>Geodermatophilaceae</taxon>
        <taxon>Geodermatophilus</taxon>
    </lineage>
</organism>
<sequence>MTGLLPGADTTGLPDYLLRLVAAAADLPLRHRTQTATDTARRSAVLVLFGEGPRGADVLLIEKSALLRTHAGQPAFPGGGADPGEDYPVGTALREAQEEAGVDPDGVRVLATLPQLFLGPSDNLVVPVVAWWDDPRDVAVGDPREVARVARVPLADLTDPANRFRVRHPAGYVGPAFGVAGMVVWGFTAALLDAVLEAAGLARPWDVRDVRPLSAAGARPAAAPGALGEGGAEDAAAPTVADGTTGDAATSTVPRR</sequence>
<dbReference type="InterPro" id="IPR045121">
    <property type="entry name" value="CoAse"/>
</dbReference>
<dbReference type="Gene3D" id="3.90.79.10">
    <property type="entry name" value="Nucleoside Triphosphate Pyrophosphohydrolase"/>
    <property type="match status" value="1"/>
</dbReference>
<evidence type="ECO:0000256" key="3">
    <source>
        <dbReference type="ARBA" id="ARBA00022723"/>
    </source>
</evidence>
<dbReference type="GO" id="GO:0035539">
    <property type="term" value="F:8-oxo-7,8-dihydrodeoxyguanosine triphosphate pyrophosphatase activity"/>
    <property type="evidence" value="ECO:0007669"/>
    <property type="project" value="UniProtKB-EC"/>
</dbReference>
<dbReference type="Proteomes" id="UP001596025">
    <property type="component" value="Unassembled WGS sequence"/>
</dbReference>